<feature type="compositionally biased region" description="Basic and acidic residues" evidence="2">
    <location>
        <begin position="235"/>
        <end position="258"/>
    </location>
</feature>
<dbReference type="GO" id="GO:0035253">
    <property type="term" value="C:ciliary rootlet"/>
    <property type="evidence" value="ECO:0007669"/>
    <property type="project" value="TreeGrafter"/>
</dbReference>
<comment type="caution">
    <text evidence="3">The sequence shown here is derived from an EMBL/GenBank/DDBJ whole genome shotgun (WGS) entry which is preliminary data.</text>
</comment>
<feature type="coiled-coil region" evidence="1">
    <location>
        <begin position="338"/>
        <end position="413"/>
    </location>
</feature>
<organism evidence="3 4">
    <name type="scientific">Streblomastix strix</name>
    <dbReference type="NCBI Taxonomy" id="222440"/>
    <lineage>
        <taxon>Eukaryota</taxon>
        <taxon>Metamonada</taxon>
        <taxon>Preaxostyla</taxon>
        <taxon>Oxymonadida</taxon>
        <taxon>Streblomastigidae</taxon>
        <taxon>Streblomastix</taxon>
    </lineage>
</organism>
<dbReference type="GO" id="GO:0036064">
    <property type="term" value="C:ciliary basal body"/>
    <property type="evidence" value="ECO:0007669"/>
    <property type="project" value="TreeGrafter"/>
</dbReference>
<sequence length="590" mass="67864">MASFQDDELFDEKKKILFLGDQAAFEQQSEVTQQKNQELIDHLKVQNTEIRKRLIDLKRENLSEHHNVSAEQKGRLQTQLMRHRKTLDEQVTAKKLKEKEKRILSEQLRELEQMAPVSDSAAKRRIRSLENQLDKIILKYNESQSIKKTYEQIIKRLNEERANFDNQLELMEETMKQKNEDYAELLLMQKAARSSRDVAKDELKQVKQELQRDQKEFERVLDDKRIVLERKIRTRDKKEEEERERQRIQAQLQRERDGMGATQDGFGDTSFSGTGQPNNTLLRRYALATGGATTQQQIELMQEKLAKDEASFRKIKEATGDDDINKVIQKFQVQAEYQKECDARRKATEKRLDQAKQQRAEAAHELEEANAAGIERIGQRLQSEEAMQELITLRTEEEEARKKYIEAKQLQIEVKEGIRLLCQKVSIACAEEGQDEETAEIQRPASMRPNPDDLGSKEAMDTLFDNLKECMEHMANNGGELPEGEEGDENLSQAQSQHGSNEELTPLRPMGATSSSKTQAVPENNTRINFSEIGGDEDDEDESESRGGGRSTVALDDRVMDRETMKLAAENAAKLAAERAKKAKKEEEKL</sequence>
<gene>
    <name evidence="3" type="ORF">EZS28_018108</name>
</gene>
<dbReference type="EMBL" id="SNRW01004840">
    <property type="protein sequence ID" value="KAA6386366.1"/>
    <property type="molecule type" value="Genomic_DNA"/>
</dbReference>
<feature type="compositionally biased region" description="Polar residues" evidence="2">
    <location>
        <begin position="491"/>
        <end position="503"/>
    </location>
</feature>
<dbReference type="InterPro" id="IPR033192">
    <property type="entry name" value="ODAD3"/>
</dbReference>
<evidence type="ECO:0000256" key="2">
    <source>
        <dbReference type="SAM" id="MobiDB-lite"/>
    </source>
</evidence>
<name>A0A5J4VW14_9EUKA</name>
<dbReference type="AlphaFoldDB" id="A0A5J4VW14"/>
<reference evidence="3 4" key="1">
    <citation type="submission" date="2019-03" db="EMBL/GenBank/DDBJ databases">
        <title>Single cell metagenomics reveals metabolic interactions within the superorganism composed of flagellate Streblomastix strix and complex community of Bacteroidetes bacteria on its surface.</title>
        <authorList>
            <person name="Treitli S.C."/>
            <person name="Kolisko M."/>
            <person name="Husnik F."/>
            <person name="Keeling P."/>
            <person name="Hampl V."/>
        </authorList>
    </citation>
    <scope>NUCLEOTIDE SEQUENCE [LARGE SCALE GENOMIC DNA]</scope>
    <source>
        <strain evidence="3">ST1C</strain>
    </source>
</reference>
<dbReference type="PANTHER" id="PTHR46518:SF1">
    <property type="entry name" value="OUTER DYNEIN ARM-DOCKING COMPLEX SUBUNIT 3"/>
    <property type="match status" value="1"/>
</dbReference>
<feature type="compositionally biased region" description="Polar residues" evidence="2">
    <location>
        <begin position="512"/>
        <end position="529"/>
    </location>
</feature>
<dbReference type="OrthoDB" id="10255247at2759"/>
<feature type="compositionally biased region" description="Polar residues" evidence="2">
    <location>
        <begin position="269"/>
        <end position="278"/>
    </location>
</feature>
<keyword evidence="1" id="KW-0175">Coiled coil</keyword>
<proteinExistence type="predicted"/>
<dbReference type="GO" id="GO:0036158">
    <property type="term" value="P:outer dynein arm assembly"/>
    <property type="evidence" value="ECO:0007669"/>
    <property type="project" value="InterPro"/>
</dbReference>
<protein>
    <submittedName>
        <fullName evidence="3">Putative axonemal dynein intermediate chain protein</fullName>
    </submittedName>
</protein>
<feature type="region of interest" description="Disordered" evidence="2">
    <location>
        <begin position="475"/>
        <end position="561"/>
    </location>
</feature>
<evidence type="ECO:0000313" key="4">
    <source>
        <dbReference type="Proteomes" id="UP000324800"/>
    </source>
</evidence>
<dbReference type="GO" id="GO:0097542">
    <property type="term" value="C:ciliary tip"/>
    <property type="evidence" value="ECO:0007669"/>
    <property type="project" value="TreeGrafter"/>
</dbReference>
<dbReference type="GO" id="GO:0003341">
    <property type="term" value="P:cilium movement"/>
    <property type="evidence" value="ECO:0007669"/>
    <property type="project" value="InterPro"/>
</dbReference>
<feature type="region of interest" description="Disordered" evidence="2">
    <location>
        <begin position="235"/>
        <end position="278"/>
    </location>
</feature>
<feature type="compositionally biased region" description="Acidic residues" evidence="2">
    <location>
        <begin position="534"/>
        <end position="543"/>
    </location>
</feature>
<dbReference type="Proteomes" id="UP000324800">
    <property type="component" value="Unassembled WGS sequence"/>
</dbReference>
<feature type="region of interest" description="Disordered" evidence="2">
    <location>
        <begin position="434"/>
        <end position="456"/>
    </location>
</feature>
<evidence type="ECO:0000313" key="3">
    <source>
        <dbReference type="EMBL" id="KAA6386366.1"/>
    </source>
</evidence>
<dbReference type="PANTHER" id="PTHR46518">
    <property type="entry name" value="COILED-COIL DOMAIN-CONTAINING PROTEIN 151"/>
    <property type="match status" value="1"/>
</dbReference>
<accession>A0A5J4VW14</accession>
<evidence type="ECO:0000256" key="1">
    <source>
        <dbReference type="SAM" id="Coils"/>
    </source>
</evidence>